<organism evidence="1 2">
    <name type="scientific">Habropoda laboriosa</name>
    <dbReference type="NCBI Taxonomy" id="597456"/>
    <lineage>
        <taxon>Eukaryota</taxon>
        <taxon>Metazoa</taxon>
        <taxon>Ecdysozoa</taxon>
        <taxon>Arthropoda</taxon>
        <taxon>Hexapoda</taxon>
        <taxon>Insecta</taxon>
        <taxon>Pterygota</taxon>
        <taxon>Neoptera</taxon>
        <taxon>Endopterygota</taxon>
        <taxon>Hymenoptera</taxon>
        <taxon>Apocrita</taxon>
        <taxon>Aculeata</taxon>
        <taxon>Apoidea</taxon>
        <taxon>Anthophila</taxon>
        <taxon>Apidae</taxon>
        <taxon>Habropoda</taxon>
    </lineage>
</organism>
<name>A0A0L7QKP0_9HYME</name>
<dbReference type="Proteomes" id="UP000053825">
    <property type="component" value="Unassembled WGS sequence"/>
</dbReference>
<protein>
    <recommendedName>
        <fullName evidence="3">Histone-lysine N-methyltransferase SETMAR</fullName>
    </recommendedName>
</protein>
<evidence type="ECO:0000313" key="2">
    <source>
        <dbReference type="Proteomes" id="UP000053825"/>
    </source>
</evidence>
<dbReference type="AlphaFoldDB" id="A0A0L7QKP0"/>
<sequence>EQSIHFRHLFLFHFPKKKSVEEMWVPHELTKKNLLDRIFDFGSAFGQS</sequence>
<gene>
    <name evidence="1" type="ORF">WH47_11206</name>
</gene>
<evidence type="ECO:0000313" key="1">
    <source>
        <dbReference type="EMBL" id="KOC59130.1"/>
    </source>
</evidence>
<proteinExistence type="predicted"/>
<evidence type="ECO:0008006" key="3">
    <source>
        <dbReference type="Google" id="ProtNLM"/>
    </source>
</evidence>
<reference evidence="1 2" key="1">
    <citation type="submission" date="2015-07" db="EMBL/GenBank/DDBJ databases">
        <title>The genome of Habropoda laboriosa.</title>
        <authorList>
            <person name="Pan H."/>
            <person name="Kapheim K."/>
        </authorList>
    </citation>
    <scope>NUCLEOTIDE SEQUENCE [LARGE SCALE GENOMIC DNA]</scope>
    <source>
        <strain evidence="1">0110345459</strain>
    </source>
</reference>
<keyword evidence="2" id="KW-1185">Reference proteome</keyword>
<accession>A0A0L7QKP0</accession>
<feature type="non-terminal residue" evidence="1">
    <location>
        <position position="1"/>
    </location>
</feature>
<dbReference type="EMBL" id="KQ414940">
    <property type="protein sequence ID" value="KOC59130.1"/>
    <property type="molecule type" value="Genomic_DNA"/>
</dbReference>